<accession>A0ACB9IC87</accession>
<comment type="caution">
    <text evidence="1">The sequence shown here is derived from an EMBL/GenBank/DDBJ whole genome shotgun (WGS) entry which is preliminary data.</text>
</comment>
<gene>
    <name evidence="1" type="ORF">L1987_27138</name>
</gene>
<name>A0ACB9IC87_9ASTR</name>
<proteinExistence type="predicted"/>
<evidence type="ECO:0000313" key="2">
    <source>
        <dbReference type="Proteomes" id="UP001056120"/>
    </source>
</evidence>
<dbReference type="Proteomes" id="UP001056120">
    <property type="component" value="Linkage Group LG09"/>
</dbReference>
<dbReference type="EMBL" id="CM042026">
    <property type="protein sequence ID" value="KAI3805091.1"/>
    <property type="molecule type" value="Genomic_DNA"/>
</dbReference>
<reference evidence="2" key="1">
    <citation type="journal article" date="2022" name="Mol. Ecol. Resour.">
        <title>The genomes of chicory, endive, great burdock and yacon provide insights into Asteraceae palaeo-polyploidization history and plant inulin production.</title>
        <authorList>
            <person name="Fan W."/>
            <person name="Wang S."/>
            <person name="Wang H."/>
            <person name="Wang A."/>
            <person name="Jiang F."/>
            <person name="Liu H."/>
            <person name="Zhao H."/>
            <person name="Xu D."/>
            <person name="Zhang Y."/>
        </authorList>
    </citation>
    <scope>NUCLEOTIDE SEQUENCE [LARGE SCALE GENOMIC DNA]</scope>
    <source>
        <strain evidence="2">cv. Yunnan</strain>
    </source>
</reference>
<evidence type="ECO:0000313" key="1">
    <source>
        <dbReference type="EMBL" id="KAI3805091.1"/>
    </source>
</evidence>
<protein>
    <submittedName>
        <fullName evidence="1">Uncharacterized protein</fullName>
    </submittedName>
</protein>
<organism evidence="1 2">
    <name type="scientific">Smallanthus sonchifolius</name>
    <dbReference type="NCBI Taxonomy" id="185202"/>
    <lineage>
        <taxon>Eukaryota</taxon>
        <taxon>Viridiplantae</taxon>
        <taxon>Streptophyta</taxon>
        <taxon>Embryophyta</taxon>
        <taxon>Tracheophyta</taxon>
        <taxon>Spermatophyta</taxon>
        <taxon>Magnoliopsida</taxon>
        <taxon>eudicotyledons</taxon>
        <taxon>Gunneridae</taxon>
        <taxon>Pentapetalae</taxon>
        <taxon>asterids</taxon>
        <taxon>campanulids</taxon>
        <taxon>Asterales</taxon>
        <taxon>Asteraceae</taxon>
        <taxon>Asteroideae</taxon>
        <taxon>Heliantheae alliance</taxon>
        <taxon>Millerieae</taxon>
        <taxon>Smallanthus</taxon>
    </lineage>
</organism>
<keyword evidence="2" id="KW-1185">Reference proteome</keyword>
<sequence length="118" mass="12998">MLACLVEKKNHKSSYNNPDFAIDDQHAADTSGGHAISISACEDDQHATNTSAFSESGKQMENTNTRVANASLLASMHKDILAAKRKSFSLWGLFHCERLQEPLLSSSKEFDVNEPFVL</sequence>
<reference evidence="1 2" key="2">
    <citation type="journal article" date="2022" name="Mol. Ecol. Resour.">
        <title>The genomes of chicory, endive, great burdock and yacon provide insights into Asteraceae paleo-polyploidization history and plant inulin production.</title>
        <authorList>
            <person name="Fan W."/>
            <person name="Wang S."/>
            <person name="Wang H."/>
            <person name="Wang A."/>
            <person name="Jiang F."/>
            <person name="Liu H."/>
            <person name="Zhao H."/>
            <person name="Xu D."/>
            <person name="Zhang Y."/>
        </authorList>
    </citation>
    <scope>NUCLEOTIDE SEQUENCE [LARGE SCALE GENOMIC DNA]</scope>
    <source>
        <strain evidence="2">cv. Yunnan</strain>
        <tissue evidence="1">Leaves</tissue>
    </source>
</reference>